<gene>
    <name evidence="1" type="ORF">S01H1_10225</name>
</gene>
<proteinExistence type="predicted"/>
<sequence>IGSLVARAMGGKWIFLLSVHLFYFAPKTIRAMLSSTRFKTIKMKPHIQTLSLGYLIYRMREYNKILYKLGNAVVGALRMKSLQIPYWLGQTLVIARKQ</sequence>
<comment type="caution">
    <text evidence="1">The sequence shown here is derived from an EMBL/GenBank/DDBJ whole genome shotgun (WGS) entry which is preliminary data.</text>
</comment>
<name>X0RMJ4_9ZZZZ</name>
<protein>
    <submittedName>
        <fullName evidence="1">Uncharacterized protein</fullName>
    </submittedName>
</protein>
<dbReference type="EMBL" id="BARS01005220">
    <property type="protein sequence ID" value="GAF69993.1"/>
    <property type="molecule type" value="Genomic_DNA"/>
</dbReference>
<organism evidence="1">
    <name type="scientific">marine sediment metagenome</name>
    <dbReference type="NCBI Taxonomy" id="412755"/>
    <lineage>
        <taxon>unclassified sequences</taxon>
        <taxon>metagenomes</taxon>
        <taxon>ecological metagenomes</taxon>
    </lineage>
</organism>
<reference evidence="1" key="1">
    <citation type="journal article" date="2014" name="Front. Microbiol.">
        <title>High frequency of phylogenetically diverse reductive dehalogenase-homologous genes in deep subseafloor sedimentary metagenomes.</title>
        <authorList>
            <person name="Kawai M."/>
            <person name="Futagami T."/>
            <person name="Toyoda A."/>
            <person name="Takaki Y."/>
            <person name="Nishi S."/>
            <person name="Hori S."/>
            <person name="Arai W."/>
            <person name="Tsubouchi T."/>
            <person name="Morono Y."/>
            <person name="Uchiyama I."/>
            <person name="Ito T."/>
            <person name="Fujiyama A."/>
            <person name="Inagaki F."/>
            <person name="Takami H."/>
        </authorList>
    </citation>
    <scope>NUCLEOTIDE SEQUENCE</scope>
    <source>
        <strain evidence="1">Expedition CK06-06</strain>
    </source>
</reference>
<dbReference type="AlphaFoldDB" id="X0RMJ4"/>
<feature type="non-terminal residue" evidence="1">
    <location>
        <position position="1"/>
    </location>
</feature>
<accession>X0RMJ4</accession>
<evidence type="ECO:0000313" key="1">
    <source>
        <dbReference type="EMBL" id="GAF69993.1"/>
    </source>
</evidence>